<dbReference type="RefSeq" id="WP_014223576.1">
    <property type="nucleotide sequence ID" value="NC_016610.1"/>
</dbReference>
<dbReference type="Gene3D" id="2.30.42.10">
    <property type="match status" value="1"/>
</dbReference>
<comment type="similarity">
    <text evidence="2">Belongs to the peptidase S41B family.</text>
</comment>
<dbReference type="InterPro" id="IPR036034">
    <property type="entry name" value="PDZ_sf"/>
</dbReference>
<evidence type="ECO:0000313" key="9">
    <source>
        <dbReference type="EMBL" id="AEW19804.1"/>
    </source>
</evidence>
<dbReference type="KEGG" id="tfo:BFO_0097"/>
<feature type="chain" id="PRO_5003518277" evidence="7">
    <location>
        <begin position="21"/>
        <end position="756"/>
    </location>
</feature>
<reference evidence="10" key="1">
    <citation type="submission" date="2011-12" db="EMBL/GenBank/DDBJ databases">
        <title>Complete sequence of Tannerella forsythia ATCC 43037.</title>
        <authorList>
            <person name="Dewhirst F."/>
            <person name="Tanner A."/>
            <person name="Izard J."/>
            <person name="Brinkac L."/>
            <person name="Durkin A.S."/>
            <person name="Hostetler J."/>
            <person name="Shetty J."/>
            <person name="Torralba M."/>
            <person name="Gill S."/>
            <person name="Nelson K."/>
        </authorList>
    </citation>
    <scope>NUCLEOTIDE SEQUENCE [LARGE SCALE GENOMIC DNA]</scope>
    <source>
        <strain evidence="10">ATCC 43037 / JCM 10827 / CCUG 33226 / KCTC 5666 / FDC 338</strain>
    </source>
</reference>
<dbReference type="InterPro" id="IPR029045">
    <property type="entry name" value="ClpP/crotonase-like_dom_sf"/>
</dbReference>
<name>G8UHL5_TANFA</name>
<dbReference type="eggNOG" id="COG0793">
    <property type="taxonomic scope" value="Bacteria"/>
</dbReference>
<evidence type="ECO:0000256" key="7">
    <source>
        <dbReference type="SAM" id="SignalP"/>
    </source>
</evidence>
<dbReference type="PANTHER" id="PTHR43253:SF1">
    <property type="entry name" value="TRICORN PROTEASE HOMOLOG 2-RELATED"/>
    <property type="match status" value="1"/>
</dbReference>
<dbReference type="Gene3D" id="3.30.750.44">
    <property type="match status" value="1"/>
</dbReference>
<dbReference type="HOGENOM" id="CLU_022422_0_0_10"/>
<dbReference type="InterPro" id="IPR005151">
    <property type="entry name" value="Tail-specific_protease"/>
</dbReference>
<evidence type="ECO:0000313" key="10">
    <source>
        <dbReference type="Proteomes" id="UP000005436"/>
    </source>
</evidence>
<feature type="domain" description="Tail specific protease" evidence="8">
    <location>
        <begin position="506"/>
        <end position="726"/>
    </location>
</feature>
<sequence>MRVTQSIFVLLLLLSINGQAQQTSSYNLDFEKVEAGFPQGWSGYGTGKPSNYKISLDSVHTRSGKYAVSLEYVGDNPDSEIGILFFVPNTYQGKKITLSGYIKNKEVTDGFSSLWMGIDHPDGKNFVASGTVKNVNETSDWQKYELTLDMNPANTRQFILSVSLSGGGKVWFDDLKLTVDGKDIEELTPYEIPPFAAESDKEFDKGAMIDFPDLNQQKIDDLVLLGKIWGFLKYHHPAIAKGEYNWDYELFRFLPDYLQADDNKQRDRLISEWIDKLGFVPLNTIDRPVLGEVFIKPDLTWVENSDMDNDLKERLRYIYQNRHYGHHYYVLIEHFGSPLFLHENKYEQMSVPDAGFRLLALYRYWNMVHYFYPSKYLTDKKWDEVLAEYIPYFMDINDRLGYERTVLRMIAEIRDSHAANLLEGGDQIRRSGGQWNSPIKVRFAEDKLVVSGYRALRDTVLTTEAADSVMGLKKGDIITHIDGKPVQAIVDSLRMYFPASNEPTRLKNMEFEMLRSNRSVIRLNYLSSGESRKKDIRLLHPYYVEFYPSDTTRYTLIGKRKDIGFIRDEILREEDVPVIRKVFAHTKGIVIDLRCRPVLAGRALSSWFVSSETPFRKCTRGNPNHPGEFYFTPCDTVYPSKGPSYKGKVVVLVDENTLSEGEYQAMMFRAGQNTVILGSQTSGADGRVSDIFLPGGIKTWISGFGVYYPDGGQTQRVGIVPDIEVKPTVKGLAEGRDELLEKAIEVVEKEYKSNGA</sequence>
<protein>
    <submittedName>
        <fullName evidence="9">Carbohydrate binding domain protein</fullName>
    </submittedName>
</protein>
<dbReference type="GeneID" id="34757525"/>
<dbReference type="GO" id="GO:0006508">
    <property type="term" value="P:proteolysis"/>
    <property type="evidence" value="ECO:0007669"/>
    <property type="project" value="UniProtKB-KW"/>
</dbReference>
<comment type="subcellular location">
    <subcellularLocation>
        <location evidence="1">Cytoplasm</location>
    </subcellularLocation>
</comment>
<evidence type="ECO:0000256" key="1">
    <source>
        <dbReference type="ARBA" id="ARBA00004496"/>
    </source>
</evidence>
<feature type="signal peptide" evidence="7">
    <location>
        <begin position="1"/>
        <end position="20"/>
    </location>
</feature>
<dbReference type="SUPFAM" id="SSF52096">
    <property type="entry name" value="ClpP/crotonase"/>
    <property type="match status" value="1"/>
</dbReference>
<keyword evidence="5" id="KW-0378">Hydrolase</keyword>
<keyword evidence="3" id="KW-0963">Cytoplasm</keyword>
<evidence type="ECO:0000256" key="4">
    <source>
        <dbReference type="ARBA" id="ARBA00022670"/>
    </source>
</evidence>
<dbReference type="CDD" id="cd07562">
    <property type="entry name" value="Peptidase_S41_TRI"/>
    <property type="match status" value="1"/>
</dbReference>
<dbReference type="EMBL" id="CP003191">
    <property type="protein sequence ID" value="AEW19804.1"/>
    <property type="molecule type" value="Genomic_DNA"/>
</dbReference>
<keyword evidence="7" id="KW-0732">Signal</keyword>
<dbReference type="Proteomes" id="UP000005436">
    <property type="component" value="Chromosome"/>
</dbReference>
<keyword evidence="4" id="KW-0645">Protease</keyword>
<dbReference type="Gene3D" id="2.60.120.260">
    <property type="entry name" value="Galactose-binding domain-like"/>
    <property type="match status" value="1"/>
</dbReference>
<dbReference type="PANTHER" id="PTHR43253">
    <property type="entry name" value="TRICORN PROTEASE HOMOLOG 2-RELATED"/>
    <property type="match status" value="1"/>
</dbReference>
<evidence type="ECO:0000256" key="5">
    <source>
        <dbReference type="ARBA" id="ARBA00022801"/>
    </source>
</evidence>
<proteinExistence type="inferred from homology"/>
<accession>G8UHL5</accession>
<dbReference type="SMART" id="SM00245">
    <property type="entry name" value="TSPc"/>
    <property type="match status" value="1"/>
</dbReference>
<gene>
    <name evidence="9" type="ordered locus">BFO_0097</name>
</gene>
<organism evidence="9 10">
    <name type="scientific">Tannerella forsythia (strain ATCC 43037 / JCM 10827 / CCUG 21028 A / KCTC 5666 / FDC 338)</name>
    <name type="common">Bacteroides forsythus</name>
    <dbReference type="NCBI Taxonomy" id="203275"/>
    <lineage>
        <taxon>Bacteria</taxon>
        <taxon>Pseudomonadati</taxon>
        <taxon>Bacteroidota</taxon>
        <taxon>Bacteroidia</taxon>
        <taxon>Bacteroidales</taxon>
        <taxon>Tannerellaceae</taxon>
        <taxon>Tannerella</taxon>
    </lineage>
</organism>
<evidence type="ECO:0000256" key="3">
    <source>
        <dbReference type="ARBA" id="ARBA00022490"/>
    </source>
</evidence>
<dbReference type="GO" id="GO:0008236">
    <property type="term" value="F:serine-type peptidase activity"/>
    <property type="evidence" value="ECO:0007669"/>
    <property type="project" value="UniProtKB-KW"/>
</dbReference>
<dbReference type="GO" id="GO:0005737">
    <property type="term" value="C:cytoplasm"/>
    <property type="evidence" value="ECO:0007669"/>
    <property type="project" value="UniProtKB-SubCell"/>
</dbReference>
<evidence type="ECO:0000256" key="2">
    <source>
        <dbReference type="ARBA" id="ARBA00008524"/>
    </source>
</evidence>
<keyword evidence="10" id="KW-1185">Reference proteome</keyword>
<evidence type="ECO:0000256" key="6">
    <source>
        <dbReference type="ARBA" id="ARBA00022825"/>
    </source>
</evidence>
<dbReference type="Pfam" id="PF03572">
    <property type="entry name" value="Peptidase_S41"/>
    <property type="match status" value="1"/>
</dbReference>
<dbReference type="Gene3D" id="3.90.226.10">
    <property type="entry name" value="2-enoyl-CoA Hydratase, Chain A, domain 1"/>
    <property type="match status" value="1"/>
</dbReference>
<dbReference type="AlphaFoldDB" id="G8UHL5"/>
<keyword evidence="6" id="KW-0720">Serine protease</keyword>
<dbReference type="PATRIC" id="fig|203275.8.peg.82"/>
<evidence type="ECO:0000259" key="8">
    <source>
        <dbReference type="SMART" id="SM00245"/>
    </source>
</evidence>
<dbReference type="STRING" id="203275.BFO_0097"/>
<dbReference type="InterPro" id="IPR012393">
    <property type="entry name" value="Tricorn_protease"/>
</dbReference>